<accession>A0A101I3F3</accession>
<organism evidence="2 3">
    <name type="scientific">candidate division TA06 bacterium 34_109</name>
    <dbReference type="NCBI Taxonomy" id="1635277"/>
    <lineage>
        <taxon>Bacteria</taxon>
        <taxon>Bacteria division TA06</taxon>
    </lineage>
</organism>
<dbReference type="EMBL" id="LGGX01000003">
    <property type="protein sequence ID" value="KUK87659.1"/>
    <property type="molecule type" value="Genomic_DNA"/>
</dbReference>
<feature type="signal peptide" evidence="1">
    <location>
        <begin position="1"/>
        <end position="25"/>
    </location>
</feature>
<dbReference type="SUPFAM" id="SSF54427">
    <property type="entry name" value="NTF2-like"/>
    <property type="match status" value="1"/>
</dbReference>
<comment type="caution">
    <text evidence="2">The sequence shown here is derived from an EMBL/GenBank/DDBJ whole genome shotgun (WGS) entry which is preliminary data.</text>
</comment>
<dbReference type="InterPro" id="IPR032710">
    <property type="entry name" value="NTF2-like_dom_sf"/>
</dbReference>
<sequence length="131" mass="15573">MLKKFLPLLILLLIFISCNSNNDSAKIKDVIYRNVDAMNKKDVETYMETIDKEDTLEYNTTRQMIEFIFKNMDIEVKIDSFSIISFADDTARVFVRMYFKTNGEDEKISNMEHFLLKRESNWYIKSSNILQ</sequence>
<name>A0A101I3F3_UNCT6</name>
<evidence type="ECO:0000313" key="2">
    <source>
        <dbReference type="EMBL" id="KUK87659.1"/>
    </source>
</evidence>
<reference evidence="3" key="1">
    <citation type="journal article" date="2015" name="MBio">
        <title>Genome-Resolved Metagenomic Analysis Reveals Roles for Candidate Phyla and Other Microbial Community Members in Biogeochemical Transformations in Oil Reservoirs.</title>
        <authorList>
            <person name="Hu P."/>
            <person name="Tom L."/>
            <person name="Singh A."/>
            <person name="Thomas B.C."/>
            <person name="Baker B.J."/>
            <person name="Piceno Y.M."/>
            <person name="Andersen G.L."/>
            <person name="Banfield J.F."/>
        </authorList>
    </citation>
    <scope>NUCLEOTIDE SEQUENCE [LARGE SCALE GENOMIC DNA]</scope>
</reference>
<dbReference type="AlphaFoldDB" id="A0A101I3F3"/>
<dbReference type="PROSITE" id="PS51257">
    <property type="entry name" value="PROKAR_LIPOPROTEIN"/>
    <property type="match status" value="1"/>
</dbReference>
<keyword evidence="1" id="KW-0732">Signal</keyword>
<evidence type="ECO:0000256" key="1">
    <source>
        <dbReference type="SAM" id="SignalP"/>
    </source>
</evidence>
<gene>
    <name evidence="2" type="ORF">XE03_0550</name>
</gene>
<protein>
    <submittedName>
        <fullName evidence="2">Uncharacterized protein</fullName>
    </submittedName>
</protein>
<evidence type="ECO:0000313" key="3">
    <source>
        <dbReference type="Proteomes" id="UP000053467"/>
    </source>
</evidence>
<dbReference type="Proteomes" id="UP000053467">
    <property type="component" value="Unassembled WGS sequence"/>
</dbReference>
<dbReference type="Gene3D" id="3.10.450.50">
    <property type="match status" value="1"/>
</dbReference>
<proteinExistence type="predicted"/>
<feature type="chain" id="PRO_5007097095" evidence="1">
    <location>
        <begin position="26"/>
        <end position="131"/>
    </location>
</feature>